<dbReference type="Proteomes" id="UP001595705">
    <property type="component" value="Unassembled WGS sequence"/>
</dbReference>
<organism evidence="1 2">
    <name type="scientific">Luteimonas soli</name>
    <dbReference type="NCBI Taxonomy" id="1648966"/>
    <lineage>
        <taxon>Bacteria</taxon>
        <taxon>Pseudomonadati</taxon>
        <taxon>Pseudomonadota</taxon>
        <taxon>Gammaproteobacteria</taxon>
        <taxon>Lysobacterales</taxon>
        <taxon>Lysobacteraceae</taxon>
        <taxon>Luteimonas</taxon>
    </lineage>
</organism>
<accession>A0ABV7XL30</accession>
<dbReference type="RefSeq" id="WP_386744356.1">
    <property type="nucleotide sequence ID" value="NZ_JBHRYA010000007.1"/>
</dbReference>
<sequence>MGKLSIITVAVIASCVAGCGDRPAATADTAAAPAATETTPAKAVAPAPVDPDARRFDCQADTAVVVLDGTARATLPGGESYALEKIADSDPEVYVGDSLYFTLGADAAHLSQQDGMRELACSEVD</sequence>
<name>A0ABV7XL30_9GAMM</name>
<dbReference type="EMBL" id="JBHRYA010000007">
    <property type="protein sequence ID" value="MFC3716880.1"/>
    <property type="molecule type" value="Genomic_DNA"/>
</dbReference>
<keyword evidence="2" id="KW-1185">Reference proteome</keyword>
<proteinExistence type="predicted"/>
<protein>
    <recommendedName>
        <fullName evidence="3">C-type lysozyme inhibitor domain-containing protein</fullName>
    </recommendedName>
</protein>
<comment type="caution">
    <text evidence="1">The sequence shown here is derived from an EMBL/GenBank/DDBJ whole genome shotgun (WGS) entry which is preliminary data.</text>
</comment>
<evidence type="ECO:0008006" key="3">
    <source>
        <dbReference type="Google" id="ProtNLM"/>
    </source>
</evidence>
<reference evidence="2" key="1">
    <citation type="journal article" date="2019" name="Int. J. Syst. Evol. Microbiol.">
        <title>The Global Catalogue of Microorganisms (GCM) 10K type strain sequencing project: providing services to taxonomists for standard genome sequencing and annotation.</title>
        <authorList>
            <consortium name="The Broad Institute Genomics Platform"/>
            <consortium name="The Broad Institute Genome Sequencing Center for Infectious Disease"/>
            <person name="Wu L."/>
            <person name="Ma J."/>
        </authorList>
    </citation>
    <scope>NUCLEOTIDE SEQUENCE [LARGE SCALE GENOMIC DNA]</scope>
    <source>
        <strain evidence="2">KCTC 42441</strain>
    </source>
</reference>
<gene>
    <name evidence="1" type="ORF">ACFONC_12030</name>
</gene>
<evidence type="ECO:0000313" key="1">
    <source>
        <dbReference type="EMBL" id="MFC3716880.1"/>
    </source>
</evidence>
<evidence type="ECO:0000313" key="2">
    <source>
        <dbReference type="Proteomes" id="UP001595705"/>
    </source>
</evidence>
<dbReference type="PROSITE" id="PS51257">
    <property type="entry name" value="PROKAR_LIPOPROTEIN"/>
    <property type="match status" value="1"/>
</dbReference>